<proteinExistence type="predicted"/>
<dbReference type="AlphaFoldDB" id="A0A0B6YR67"/>
<protein>
    <submittedName>
        <fullName evidence="1">Uncharacterized protein</fullName>
    </submittedName>
</protein>
<name>A0A0B6YR67_9EUPU</name>
<feature type="non-terminal residue" evidence="1">
    <location>
        <position position="132"/>
    </location>
</feature>
<feature type="non-terminal residue" evidence="1">
    <location>
        <position position="1"/>
    </location>
</feature>
<evidence type="ECO:0000313" key="1">
    <source>
        <dbReference type="EMBL" id="CEK58733.1"/>
    </source>
</evidence>
<reference evidence="1" key="1">
    <citation type="submission" date="2014-12" db="EMBL/GenBank/DDBJ databases">
        <title>Insight into the proteome of Arion vulgaris.</title>
        <authorList>
            <person name="Aradska J."/>
            <person name="Bulat T."/>
            <person name="Smidak R."/>
            <person name="Sarate P."/>
            <person name="Gangsoo J."/>
            <person name="Sialana F."/>
            <person name="Bilban M."/>
            <person name="Lubec G."/>
        </authorList>
    </citation>
    <scope>NUCLEOTIDE SEQUENCE</scope>
    <source>
        <tissue evidence="1">Skin</tissue>
    </source>
</reference>
<gene>
    <name evidence="1" type="primary">ORF34031</name>
</gene>
<accession>A0A0B6YR67</accession>
<sequence length="132" mass="14563">YVDERVHARRTIIDMESQILTAIQEHLGLYRSQISHIKYSMQHGGTGSLTPSASKSSLDVRDLSIQFGSSTMSAVSAVSTSSSVESLRDDIVFDTAQLAKTVTSLLLKRKDGKSRRSIISKHEVQQSLLKKV</sequence>
<organism evidence="1">
    <name type="scientific">Arion vulgaris</name>
    <dbReference type="NCBI Taxonomy" id="1028688"/>
    <lineage>
        <taxon>Eukaryota</taxon>
        <taxon>Metazoa</taxon>
        <taxon>Spiralia</taxon>
        <taxon>Lophotrochozoa</taxon>
        <taxon>Mollusca</taxon>
        <taxon>Gastropoda</taxon>
        <taxon>Heterobranchia</taxon>
        <taxon>Euthyneura</taxon>
        <taxon>Panpulmonata</taxon>
        <taxon>Eupulmonata</taxon>
        <taxon>Stylommatophora</taxon>
        <taxon>Helicina</taxon>
        <taxon>Arionoidea</taxon>
        <taxon>Arionidae</taxon>
        <taxon>Arion</taxon>
    </lineage>
</organism>
<dbReference type="EMBL" id="HACG01011868">
    <property type="protein sequence ID" value="CEK58733.1"/>
    <property type="molecule type" value="Transcribed_RNA"/>
</dbReference>